<dbReference type="AlphaFoldDB" id="A0A127ZIQ1"/>
<organism evidence="7">
    <name type="scientific">Sporisorium scitamineum</name>
    <dbReference type="NCBI Taxonomy" id="49012"/>
    <lineage>
        <taxon>Eukaryota</taxon>
        <taxon>Fungi</taxon>
        <taxon>Dikarya</taxon>
        <taxon>Basidiomycota</taxon>
        <taxon>Ustilaginomycotina</taxon>
        <taxon>Ustilaginomycetes</taxon>
        <taxon>Ustilaginales</taxon>
        <taxon>Ustilaginaceae</taxon>
        <taxon>Sporisorium</taxon>
    </lineage>
</organism>
<dbReference type="OrthoDB" id="443318at2759"/>
<evidence type="ECO:0000256" key="3">
    <source>
        <dbReference type="ARBA" id="ARBA00022670"/>
    </source>
</evidence>
<protein>
    <submittedName>
        <fullName evidence="7">Probable carboxypeptidase 2 (N-terminal)</fullName>
    </submittedName>
</protein>
<reference evidence="7" key="1">
    <citation type="submission" date="2014-06" db="EMBL/GenBank/DDBJ databases">
        <authorList>
            <person name="Ju J."/>
            <person name="Zhang J."/>
        </authorList>
    </citation>
    <scope>NUCLEOTIDE SEQUENCE</scope>
    <source>
        <strain evidence="7">SscI8</strain>
    </source>
</reference>
<evidence type="ECO:0000256" key="4">
    <source>
        <dbReference type="ARBA" id="ARBA00022801"/>
    </source>
</evidence>
<keyword evidence="5" id="KW-0325">Glycoprotein</keyword>
<dbReference type="InterPro" id="IPR029058">
    <property type="entry name" value="AB_hydrolase_fold"/>
</dbReference>
<feature type="chain" id="PRO_5007281360" evidence="6">
    <location>
        <begin position="25"/>
        <end position="327"/>
    </location>
</feature>
<dbReference type="Pfam" id="PF00450">
    <property type="entry name" value="Peptidase_S10"/>
    <property type="match status" value="1"/>
</dbReference>
<dbReference type="EMBL" id="LK056686">
    <property type="protein sequence ID" value="CDU25527.1"/>
    <property type="molecule type" value="Genomic_DNA"/>
</dbReference>
<proteinExistence type="inferred from homology"/>
<dbReference type="Gene3D" id="3.40.50.1820">
    <property type="entry name" value="alpha/beta hydrolase"/>
    <property type="match status" value="1"/>
</dbReference>
<feature type="signal peptide" evidence="6">
    <location>
        <begin position="1"/>
        <end position="24"/>
    </location>
</feature>
<comment type="similarity">
    <text evidence="1">Belongs to the peptidase S10 family.</text>
</comment>
<evidence type="ECO:0000256" key="5">
    <source>
        <dbReference type="ARBA" id="ARBA00023180"/>
    </source>
</evidence>
<keyword evidence="3" id="KW-0645">Protease</keyword>
<evidence type="ECO:0000256" key="1">
    <source>
        <dbReference type="ARBA" id="ARBA00009431"/>
    </source>
</evidence>
<evidence type="ECO:0000256" key="2">
    <source>
        <dbReference type="ARBA" id="ARBA00022645"/>
    </source>
</evidence>
<gene>
    <name evidence="7" type="ORF">SPSC_05420</name>
</gene>
<dbReference type="GO" id="GO:0000324">
    <property type="term" value="C:fungal-type vacuole"/>
    <property type="evidence" value="ECO:0007669"/>
    <property type="project" value="TreeGrafter"/>
</dbReference>
<dbReference type="PRINTS" id="PR00724">
    <property type="entry name" value="CRBOXYPTASEC"/>
</dbReference>
<dbReference type="PANTHER" id="PTHR11802">
    <property type="entry name" value="SERINE PROTEASE FAMILY S10 SERINE CARBOXYPEPTIDASE"/>
    <property type="match status" value="1"/>
</dbReference>
<keyword evidence="4" id="KW-0378">Hydrolase</keyword>
<keyword evidence="2 7" id="KW-0121">Carboxypeptidase</keyword>
<accession>A0A127ZIQ1</accession>
<evidence type="ECO:0000313" key="7">
    <source>
        <dbReference type="EMBL" id="CDU25527.1"/>
    </source>
</evidence>
<dbReference type="PANTHER" id="PTHR11802:SF64">
    <property type="entry name" value="CARBOXYPEPTIDASE"/>
    <property type="match status" value="1"/>
</dbReference>
<sequence>MAAHSLLATVLAAFLLLNLDKIAKQNLTKVSAQFVAPPTDLKTATGYLNIPVQYKEVPMGTCEMDANVKSFSGYIDVEDDGHIFWFFEAHNGKPPDAPLTVWINGGPDSSSMIGLFQELGPCSVDSNGTVINNPYAWNNASNMIFINQPATTGFSYTKLVPGYVDPNSGSLVMLPDKTCPEYAQGYGMCGTYLAPNVTLTANTTESAAKNFYCTLQGFMGAFPQYLREDFHFATESYGGHYGPVFNKYIQEQNAHAVGDANSTLPAQWKTFSYIRLELYWGTSVDSALIGQSNVPFLFSLLPPDQEVPMHVNYAKFHHPFNITTIPE</sequence>
<keyword evidence="6" id="KW-0732">Signal</keyword>
<dbReference type="InterPro" id="IPR001563">
    <property type="entry name" value="Peptidase_S10"/>
</dbReference>
<dbReference type="GO" id="GO:0006508">
    <property type="term" value="P:proteolysis"/>
    <property type="evidence" value="ECO:0007669"/>
    <property type="project" value="UniProtKB-KW"/>
</dbReference>
<evidence type="ECO:0000256" key="6">
    <source>
        <dbReference type="SAM" id="SignalP"/>
    </source>
</evidence>
<dbReference type="SUPFAM" id="SSF53474">
    <property type="entry name" value="alpha/beta-Hydrolases"/>
    <property type="match status" value="1"/>
</dbReference>
<name>A0A127ZIQ1_9BASI</name>
<dbReference type="GO" id="GO:0004185">
    <property type="term" value="F:serine-type carboxypeptidase activity"/>
    <property type="evidence" value="ECO:0007669"/>
    <property type="project" value="InterPro"/>
</dbReference>